<feature type="coiled-coil region" evidence="3">
    <location>
        <begin position="763"/>
        <end position="790"/>
    </location>
</feature>
<accession>A0A9W7MHS8</accession>
<evidence type="ECO:0000256" key="3">
    <source>
        <dbReference type="SAM" id="Coils"/>
    </source>
</evidence>
<dbReference type="InterPro" id="IPR008587">
    <property type="entry name" value="FPP_plant"/>
</dbReference>
<evidence type="ECO:0000313" key="5">
    <source>
        <dbReference type="EMBL" id="GMJ02424.1"/>
    </source>
</evidence>
<feature type="coiled-coil region" evidence="3">
    <location>
        <begin position="360"/>
        <end position="716"/>
    </location>
</feature>
<protein>
    <recommendedName>
        <fullName evidence="7">Filament-like plant protein</fullName>
    </recommendedName>
</protein>
<name>A0A9W7MHS8_HIBTR</name>
<keyword evidence="2 3" id="KW-0175">Coiled coil</keyword>
<dbReference type="EMBL" id="BSYR01000036">
    <property type="protein sequence ID" value="GMJ02424.1"/>
    <property type="molecule type" value="Genomic_DNA"/>
</dbReference>
<organism evidence="5 6">
    <name type="scientific">Hibiscus trionum</name>
    <name type="common">Flower of an hour</name>
    <dbReference type="NCBI Taxonomy" id="183268"/>
    <lineage>
        <taxon>Eukaryota</taxon>
        <taxon>Viridiplantae</taxon>
        <taxon>Streptophyta</taxon>
        <taxon>Embryophyta</taxon>
        <taxon>Tracheophyta</taxon>
        <taxon>Spermatophyta</taxon>
        <taxon>Magnoliopsida</taxon>
        <taxon>eudicotyledons</taxon>
        <taxon>Gunneridae</taxon>
        <taxon>Pentapetalae</taxon>
        <taxon>rosids</taxon>
        <taxon>malvids</taxon>
        <taxon>Malvales</taxon>
        <taxon>Malvaceae</taxon>
        <taxon>Malvoideae</taxon>
        <taxon>Hibiscus</taxon>
    </lineage>
</organism>
<dbReference type="Gene3D" id="1.10.287.1490">
    <property type="match status" value="1"/>
</dbReference>
<comment type="similarity">
    <text evidence="1">Belongs to the FPP family.</text>
</comment>
<proteinExistence type="inferred from homology"/>
<dbReference type="Pfam" id="PF05911">
    <property type="entry name" value="FPP"/>
    <property type="match status" value="4"/>
</dbReference>
<sequence>MENRKWLGNRKSSETNGGESESFRSMSSHSERYSDDQQEASKASADNNTQSSDASSKASSDNDDGIKSLTEKLSAALVNVSAKEDLVKQHSQVAEEAIAGWEKAENEVVILKQKLEDVVRQNSALEDRVSRLDGALKECVKQLRQAREEQEQKIVEAVAMTTRDWETTKFELESRLLELKNKAESVNISPDLWHKIEALEKENSALKLELSSYLEEMEFRTIERDLSTQAAETTSKQYLESIKKVAKLEAECRRLKAIGCQSCFVNTKKPAPASTYAESLMDNQSDTWASALIAELDQFKNEKVINKNVSSSSVEIDLMDFLEMERLAALPETKSENQCLEPKATVKQSHIGDNLLKAELDVMIHRTAELEEKLEKFEVEKIELEIALAKSQESLEASELQLRDTETKLSELRMELCMTNEAKHYLESQLSTLETDTETMSAKIDLLEAEIEKERTLSRQLSVDTKESKQLLESQLISLKVEARKMSAKIDSLEAESTELRAELCTTNEAKQQLEYQLSTLETDAESMSTKIDSLEAEIEKERTLSEQVSVNTKESKQLLESQAEARMMSAKINSLETELAELRAELCTTNEAKQHLESQLSILETDAETMSAKIDLLEAEIEKERTLSRQLSFDTKESKQLLESQLISLKAEARKMSAKIDSLEAESAELRAELCTTNEAKQHLESQLSTLETDAETMSATINSLEAEIEKERTSSEQVSVNTNESKQLLESQLISIKEEARMMSVKIYSLGTEVEKERAFSSQIALKCQELEEELSRKQLEAELQKTANSNVEPKIKQEDLAVAAGKLAECQKTIASLGQQLKSLATLEDFLIDTTSIPEFSRGGSLFPKAGGEPWKLHSNETYLRKRNPESPRASAAVYHGQSVNKDSNTPPSSSSSIVSSNHGSSEKNRHGFANFLVRSKNGIQLEI</sequence>
<keyword evidence="6" id="KW-1185">Reference proteome</keyword>
<gene>
    <name evidence="5" type="ORF">HRI_003911500</name>
</gene>
<dbReference type="Proteomes" id="UP001165190">
    <property type="component" value="Unassembled WGS sequence"/>
</dbReference>
<evidence type="ECO:0000256" key="1">
    <source>
        <dbReference type="ARBA" id="ARBA00005921"/>
    </source>
</evidence>
<reference evidence="5" key="1">
    <citation type="submission" date="2023-05" db="EMBL/GenBank/DDBJ databases">
        <title>Genome and transcriptome analyses reveal genes involved in the formation of fine ridges on petal epidermal cells in Hibiscus trionum.</title>
        <authorList>
            <person name="Koshimizu S."/>
            <person name="Masuda S."/>
            <person name="Ishii T."/>
            <person name="Shirasu K."/>
            <person name="Hoshino A."/>
            <person name="Arita M."/>
        </authorList>
    </citation>
    <scope>NUCLEOTIDE SEQUENCE</scope>
    <source>
        <strain evidence="5">Hamamatsu line</strain>
    </source>
</reference>
<feature type="compositionally biased region" description="Polar residues" evidence="4">
    <location>
        <begin position="40"/>
        <end position="50"/>
    </location>
</feature>
<feature type="compositionally biased region" description="Low complexity" evidence="4">
    <location>
        <begin position="19"/>
        <end position="28"/>
    </location>
</feature>
<comment type="caution">
    <text evidence="5">The sequence shown here is derived from an EMBL/GenBank/DDBJ whole genome shotgun (WGS) entry which is preliminary data.</text>
</comment>
<feature type="coiled-coil region" evidence="3">
    <location>
        <begin position="101"/>
        <end position="160"/>
    </location>
</feature>
<dbReference type="OrthoDB" id="128924at2759"/>
<dbReference type="PANTHER" id="PTHR31580">
    <property type="entry name" value="FILAMENT-LIKE PLANT PROTEIN 4"/>
    <property type="match status" value="1"/>
</dbReference>
<dbReference type="PANTHER" id="PTHR31580:SF5">
    <property type="entry name" value="FILAMENT-LIKE PLANT PROTEIN 1-RELATED"/>
    <property type="match status" value="1"/>
</dbReference>
<evidence type="ECO:0000313" key="6">
    <source>
        <dbReference type="Proteomes" id="UP001165190"/>
    </source>
</evidence>
<feature type="region of interest" description="Disordered" evidence="4">
    <location>
        <begin position="1"/>
        <end position="66"/>
    </location>
</feature>
<evidence type="ECO:0000256" key="2">
    <source>
        <dbReference type="ARBA" id="ARBA00023054"/>
    </source>
</evidence>
<evidence type="ECO:0000256" key="4">
    <source>
        <dbReference type="SAM" id="MobiDB-lite"/>
    </source>
</evidence>
<feature type="compositionally biased region" description="Low complexity" evidence="4">
    <location>
        <begin position="891"/>
        <end position="907"/>
    </location>
</feature>
<evidence type="ECO:0008006" key="7">
    <source>
        <dbReference type="Google" id="ProtNLM"/>
    </source>
</evidence>
<feature type="region of interest" description="Disordered" evidence="4">
    <location>
        <begin position="871"/>
        <end position="916"/>
    </location>
</feature>
<dbReference type="AlphaFoldDB" id="A0A9W7MHS8"/>